<gene>
    <name evidence="1" type="ORF">IC610_06920</name>
</gene>
<protein>
    <submittedName>
        <fullName evidence="1">Uncharacterized protein</fullName>
    </submittedName>
</protein>
<evidence type="ECO:0000313" key="1">
    <source>
        <dbReference type="EMBL" id="MBD8082158.1"/>
    </source>
</evidence>
<accession>A0ABR8ZAB1</accession>
<dbReference type="InterPro" id="IPR046228">
    <property type="entry name" value="DUF6261"/>
</dbReference>
<sequence>MKISLQRLSTKDLATLTQRTLEVSNSGKYAILNNHPLVTELAAKYTDYDAVYTKQTFSGKGKDVAMADGERDRAFSSLKAFLDGYRQLSSVPNFQLAEDLYQVFVEYGLDLDRMSYSSQTAQMKKLIEALELPENSQKLALLSVSTAFTDMKAKHQNFEMIFGEQANANAGLRQMASASSIRRDLEQTLKAFLNLLTAMKNVTDWKEVYAEVYEFVKAAKNSTLPGRGNDDQPQ</sequence>
<organism evidence="1 2">
    <name type="scientific">Chryseobacterium caseinilyticum</name>
    <dbReference type="NCBI Taxonomy" id="2771428"/>
    <lineage>
        <taxon>Bacteria</taxon>
        <taxon>Pseudomonadati</taxon>
        <taxon>Bacteroidota</taxon>
        <taxon>Flavobacteriia</taxon>
        <taxon>Flavobacteriales</taxon>
        <taxon>Weeksellaceae</taxon>
        <taxon>Chryseobacterium group</taxon>
        <taxon>Chryseobacterium</taxon>
    </lineage>
</organism>
<keyword evidence="2" id="KW-1185">Reference proteome</keyword>
<dbReference type="EMBL" id="JACYFS010000001">
    <property type="protein sequence ID" value="MBD8082158.1"/>
    <property type="molecule type" value="Genomic_DNA"/>
</dbReference>
<comment type="caution">
    <text evidence="1">The sequence shown here is derived from an EMBL/GenBank/DDBJ whole genome shotgun (WGS) entry which is preliminary data.</text>
</comment>
<evidence type="ECO:0000313" key="2">
    <source>
        <dbReference type="Proteomes" id="UP000637299"/>
    </source>
</evidence>
<dbReference type="Proteomes" id="UP000637299">
    <property type="component" value="Unassembled WGS sequence"/>
</dbReference>
<dbReference type="Pfam" id="PF19775">
    <property type="entry name" value="DUF6261"/>
    <property type="match status" value="1"/>
</dbReference>
<proteinExistence type="predicted"/>
<name>A0ABR8ZAB1_9FLAO</name>
<reference evidence="1 2" key="1">
    <citation type="submission" date="2020-09" db="EMBL/GenBank/DDBJ databases">
        <title>Genome seq and assembly of Chryseobacterium sp.</title>
        <authorList>
            <person name="Chhetri G."/>
        </authorList>
    </citation>
    <scope>NUCLEOTIDE SEQUENCE [LARGE SCALE GENOMIC DNA]</scope>
    <source>
        <strain evidence="1 2">GCR10</strain>
    </source>
</reference>
<dbReference type="RefSeq" id="WP_191735813.1">
    <property type="nucleotide sequence ID" value="NZ_JACYFS010000001.1"/>
</dbReference>